<dbReference type="Proteomes" id="UP000769766">
    <property type="component" value="Unassembled WGS sequence"/>
</dbReference>
<proteinExistence type="predicted"/>
<sequence length="353" mass="39611">MTDQGPILANLMLSGIWDENVRTEESRRLVSPLAAAARGIAQPLRIEVDTFTGATLPLKLVNDADQPLQVSARFRASDQLRPDPYAIQETIPPNSVEVIDLKLEPRRPLSTPEVHPLLLDVSLSYEMPEGPKLEMQRLQPVAIDQISPSPKRKAPVVVDGKLDEWGELPHLCERPVQVRGQKDAWQGPDDASFRFATAHDDQYLYVAIRVKDERVLPMQGPVGSQDSLEVRLDARPDPTRSEGRGQNEMEDFLLIATAPDKSAEQTYVFGRDDGRMPKGIQIATVLTATGYECEIAIPVSYLNEVQEEPWKAFRLNIAQNDRDDPAGPHVQIHWRPDWRTDESYVGSGTFVRR</sequence>
<gene>
    <name evidence="2" type="ORF">HYY20_09875</name>
</gene>
<dbReference type="AlphaFoldDB" id="A0A932CRA3"/>
<dbReference type="GO" id="GO:0030246">
    <property type="term" value="F:carbohydrate binding"/>
    <property type="evidence" value="ECO:0007669"/>
    <property type="project" value="InterPro"/>
</dbReference>
<organism evidence="2 3">
    <name type="scientific">Tectimicrobiota bacterium</name>
    <dbReference type="NCBI Taxonomy" id="2528274"/>
    <lineage>
        <taxon>Bacteria</taxon>
        <taxon>Pseudomonadati</taxon>
        <taxon>Nitrospinota/Tectimicrobiota group</taxon>
        <taxon>Candidatus Tectimicrobiota</taxon>
    </lineage>
</organism>
<feature type="domain" description="Carbohydrate-binding" evidence="1">
    <location>
        <begin position="158"/>
        <end position="334"/>
    </location>
</feature>
<evidence type="ECO:0000259" key="1">
    <source>
        <dbReference type="Pfam" id="PF06452"/>
    </source>
</evidence>
<dbReference type="GO" id="GO:0016052">
    <property type="term" value="P:carbohydrate catabolic process"/>
    <property type="evidence" value="ECO:0007669"/>
    <property type="project" value="InterPro"/>
</dbReference>
<name>A0A932CRA3_UNCTE</name>
<dbReference type="InterPro" id="IPR010502">
    <property type="entry name" value="Carb-bd_dom_fam9"/>
</dbReference>
<dbReference type="Pfam" id="PF06452">
    <property type="entry name" value="CBM9_1"/>
    <property type="match status" value="1"/>
</dbReference>
<accession>A0A932CRA3</accession>
<dbReference type="SUPFAM" id="SSF49344">
    <property type="entry name" value="CBD9-like"/>
    <property type="match status" value="1"/>
</dbReference>
<reference evidence="2" key="1">
    <citation type="submission" date="2020-07" db="EMBL/GenBank/DDBJ databases">
        <title>Huge and variable diversity of episymbiotic CPR bacteria and DPANN archaea in groundwater ecosystems.</title>
        <authorList>
            <person name="He C.Y."/>
            <person name="Keren R."/>
            <person name="Whittaker M."/>
            <person name="Farag I.F."/>
            <person name="Doudna J."/>
            <person name="Cate J.H.D."/>
            <person name="Banfield J.F."/>
        </authorList>
    </citation>
    <scope>NUCLEOTIDE SEQUENCE</scope>
    <source>
        <strain evidence="2">NC_groundwater_672_Ag_B-0.1um_62_36</strain>
    </source>
</reference>
<evidence type="ECO:0000313" key="3">
    <source>
        <dbReference type="Proteomes" id="UP000769766"/>
    </source>
</evidence>
<dbReference type="GO" id="GO:0004553">
    <property type="term" value="F:hydrolase activity, hydrolyzing O-glycosyl compounds"/>
    <property type="evidence" value="ECO:0007669"/>
    <property type="project" value="InterPro"/>
</dbReference>
<protein>
    <recommendedName>
        <fullName evidence="1">Carbohydrate-binding domain-containing protein</fullName>
    </recommendedName>
</protein>
<evidence type="ECO:0000313" key="2">
    <source>
        <dbReference type="EMBL" id="MBI2877177.1"/>
    </source>
</evidence>
<comment type="caution">
    <text evidence="2">The sequence shown here is derived from an EMBL/GenBank/DDBJ whole genome shotgun (WGS) entry which is preliminary data.</text>
</comment>
<dbReference type="Gene3D" id="2.60.40.1190">
    <property type="match status" value="1"/>
</dbReference>
<dbReference type="EMBL" id="JACPRF010000298">
    <property type="protein sequence ID" value="MBI2877177.1"/>
    <property type="molecule type" value="Genomic_DNA"/>
</dbReference>